<dbReference type="InParanoid" id="G3GXN7"/>
<name>G3GXN7_CRIGR</name>
<protein>
    <submittedName>
        <fullName evidence="1">Uncharacterized protein</fullName>
    </submittedName>
</protein>
<sequence>MGEGVSISNFPYCFSLLGPYAKALSQETSSGMLKLKVNFLKSEHLPSQTGETTS</sequence>
<dbReference type="Proteomes" id="UP000001075">
    <property type="component" value="Unassembled WGS sequence"/>
</dbReference>
<accession>G3GXN7</accession>
<dbReference type="EMBL" id="JH000061">
    <property type="protein sequence ID" value="EGV95826.1"/>
    <property type="molecule type" value="Genomic_DNA"/>
</dbReference>
<organism evidence="1 2">
    <name type="scientific">Cricetulus griseus</name>
    <name type="common">Chinese hamster</name>
    <name type="synonym">Cricetulus barabensis griseus</name>
    <dbReference type="NCBI Taxonomy" id="10029"/>
    <lineage>
        <taxon>Eukaryota</taxon>
        <taxon>Metazoa</taxon>
        <taxon>Chordata</taxon>
        <taxon>Craniata</taxon>
        <taxon>Vertebrata</taxon>
        <taxon>Euteleostomi</taxon>
        <taxon>Mammalia</taxon>
        <taxon>Eutheria</taxon>
        <taxon>Euarchontoglires</taxon>
        <taxon>Glires</taxon>
        <taxon>Rodentia</taxon>
        <taxon>Myomorpha</taxon>
        <taxon>Muroidea</taxon>
        <taxon>Cricetidae</taxon>
        <taxon>Cricetinae</taxon>
        <taxon>Cricetulus</taxon>
    </lineage>
</organism>
<reference evidence="2" key="1">
    <citation type="journal article" date="2011" name="Nat. Biotechnol.">
        <title>The genomic sequence of the Chinese hamster ovary (CHO)-K1 cell line.</title>
        <authorList>
            <person name="Xu X."/>
            <person name="Nagarajan H."/>
            <person name="Lewis N.E."/>
            <person name="Pan S."/>
            <person name="Cai Z."/>
            <person name="Liu X."/>
            <person name="Chen W."/>
            <person name="Xie M."/>
            <person name="Wang W."/>
            <person name="Hammond S."/>
            <person name="Andersen M.R."/>
            <person name="Neff N."/>
            <person name="Passarelli B."/>
            <person name="Koh W."/>
            <person name="Fan H.C."/>
            <person name="Wang J."/>
            <person name="Gui Y."/>
            <person name="Lee K.H."/>
            <person name="Betenbaugh M.J."/>
            <person name="Quake S.R."/>
            <person name="Famili I."/>
            <person name="Palsson B.O."/>
            <person name="Wang J."/>
        </authorList>
    </citation>
    <scope>NUCLEOTIDE SEQUENCE [LARGE SCALE GENOMIC DNA]</scope>
    <source>
        <strain evidence="2">CHO K1 cell line</strain>
    </source>
</reference>
<gene>
    <name evidence="1" type="ORF">I79_002529</name>
</gene>
<evidence type="ECO:0000313" key="1">
    <source>
        <dbReference type="EMBL" id="EGV95826.1"/>
    </source>
</evidence>
<proteinExistence type="predicted"/>
<dbReference type="AlphaFoldDB" id="G3GXN7"/>
<evidence type="ECO:0000313" key="2">
    <source>
        <dbReference type="Proteomes" id="UP000001075"/>
    </source>
</evidence>